<sequence length="185" mass="20342">MQQAPIVTLILGLVTAIITAVTLIATKENKISEFRQSWIDGQRADLAAAIAAAQGFCATLEAEERGRWLAEFHAARTRIALRERPGGEEWREVLAALDRIGAMLAARRIDRAVLREATAVIESAGRVPLKRHWERVKAGERGFQIFKAVFQACLGFLAAVGVFVAFNTSRTVPPTHGQQALPMKR</sequence>
<name>A0A0C9NAB8_SPHPI</name>
<dbReference type="Proteomes" id="UP000032025">
    <property type="component" value="Unassembled WGS sequence"/>
</dbReference>
<organism evidence="2 3">
    <name type="scientific">Sphingomonas paucimobilis NBRC 13935</name>
    <dbReference type="NCBI Taxonomy" id="1219050"/>
    <lineage>
        <taxon>Bacteria</taxon>
        <taxon>Pseudomonadati</taxon>
        <taxon>Pseudomonadota</taxon>
        <taxon>Alphaproteobacteria</taxon>
        <taxon>Sphingomonadales</taxon>
        <taxon>Sphingomonadaceae</taxon>
        <taxon>Sphingomonas</taxon>
    </lineage>
</organism>
<evidence type="ECO:0000313" key="2">
    <source>
        <dbReference type="EMBL" id="GAN13177.1"/>
    </source>
</evidence>
<gene>
    <name evidence="2" type="ORF">SP6_14_03360</name>
</gene>
<protein>
    <submittedName>
        <fullName evidence="2">DNA, contig: SP614</fullName>
    </submittedName>
</protein>
<keyword evidence="3" id="KW-1185">Reference proteome</keyword>
<reference evidence="2 3" key="1">
    <citation type="submission" date="2014-08" db="EMBL/GenBank/DDBJ databases">
        <title>Whole genome shotgun sequence of Sphingomonas paucimobilis NBRC 13935.</title>
        <authorList>
            <person name="Hosoyama A."/>
            <person name="Hashimoto M."/>
            <person name="Hosoyama Y."/>
            <person name="Noguchi M."/>
            <person name="Uohara A."/>
            <person name="Ohji S."/>
            <person name="Katano-Makiyama Y."/>
            <person name="Ichikawa N."/>
            <person name="Kimura A."/>
            <person name="Yamazoe A."/>
            <person name="Fujita N."/>
        </authorList>
    </citation>
    <scope>NUCLEOTIDE SEQUENCE [LARGE SCALE GENOMIC DNA]</scope>
    <source>
        <strain evidence="2 3">NBRC 13935</strain>
    </source>
</reference>
<keyword evidence="1" id="KW-1133">Transmembrane helix</keyword>
<dbReference type="GeneID" id="78529064"/>
<dbReference type="EMBL" id="BBJS01000014">
    <property type="protein sequence ID" value="GAN13177.1"/>
    <property type="molecule type" value="Genomic_DNA"/>
</dbReference>
<dbReference type="RefSeq" id="WP_007403382.1">
    <property type="nucleotide sequence ID" value="NZ_BBJS01000014.1"/>
</dbReference>
<feature type="transmembrane region" description="Helical" evidence="1">
    <location>
        <begin position="145"/>
        <end position="166"/>
    </location>
</feature>
<keyword evidence="1" id="KW-0472">Membrane</keyword>
<proteinExistence type="predicted"/>
<keyword evidence="1" id="KW-0812">Transmembrane</keyword>
<evidence type="ECO:0000313" key="3">
    <source>
        <dbReference type="Proteomes" id="UP000032025"/>
    </source>
</evidence>
<accession>A0A0C9NAB8</accession>
<feature type="transmembrane region" description="Helical" evidence="1">
    <location>
        <begin position="6"/>
        <end position="26"/>
    </location>
</feature>
<dbReference type="AlphaFoldDB" id="A0A0C9NAB8"/>
<evidence type="ECO:0000256" key="1">
    <source>
        <dbReference type="SAM" id="Phobius"/>
    </source>
</evidence>
<comment type="caution">
    <text evidence="2">The sequence shown here is derived from an EMBL/GenBank/DDBJ whole genome shotgun (WGS) entry which is preliminary data.</text>
</comment>